<dbReference type="Proteomes" id="UP000055060">
    <property type="component" value="Unassembled WGS sequence"/>
</dbReference>
<keyword evidence="1" id="KW-0812">Transmembrane</keyword>
<evidence type="ECO:0000256" key="1">
    <source>
        <dbReference type="SAM" id="Phobius"/>
    </source>
</evidence>
<feature type="transmembrane region" description="Helical" evidence="1">
    <location>
        <begin position="214"/>
        <end position="232"/>
    </location>
</feature>
<reference evidence="2" key="1">
    <citation type="submission" date="2015-07" db="EMBL/GenBank/DDBJ databases">
        <title>Draft Genome Sequences of Anaerolinea thermolimosa IMO-1, Bellilinea caldifistulae GOMI-1, Leptolinea tardivitalis YMTK-2, Levilinea saccharolytica KIBI-1,Longilinea arvoryzae KOME-1, Previously Described as Members of the Anaerolineaceae (Chloroflexi).</title>
        <authorList>
            <person name="Sekiguchi Y."/>
            <person name="Ohashi A."/>
            <person name="Matsuura N."/>
            <person name="Tourlousse M.D."/>
        </authorList>
    </citation>
    <scope>NUCLEOTIDE SEQUENCE [LARGE SCALE GENOMIC DNA]</scope>
    <source>
        <strain evidence="2">KOME-1</strain>
    </source>
</reference>
<gene>
    <name evidence="2" type="ORF">LARV_03730</name>
</gene>
<name>A0A0K8MXK4_9CHLR</name>
<evidence type="ECO:0000313" key="3">
    <source>
        <dbReference type="Proteomes" id="UP000055060"/>
    </source>
</evidence>
<dbReference type="RefSeq" id="WP_075075333.1">
    <property type="nucleotide sequence ID" value="NZ_DF967973.1"/>
</dbReference>
<proteinExistence type="predicted"/>
<dbReference type="EMBL" id="DF967973">
    <property type="protein sequence ID" value="GAP15935.1"/>
    <property type="molecule type" value="Genomic_DNA"/>
</dbReference>
<feature type="transmembrane region" description="Helical" evidence="1">
    <location>
        <begin position="244"/>
        <end position="275"/>
    </location>
</feature>
<keyword evidence="3" id="KW-1185">Reference proteome</keyword>
<keyword evidence="1" id="KW-1133">Transmembrane helix</keyword>
<dbReference type="AlphaFoldDB" id="A0A0K8MXK4"/>
<dbReference type="STRING" id="360412.LARV_03730"/>
<feature type="transmembrane region" description="Helical" evidence="1">
    <location>
        <begin position="287"/>
        <end position="309"/>
    </location>
</feature>
<accession>A0A0K8MXK4</accession>
<protein>
    <submittedName>
        <fullName evidence="2">Uncharacterized protein</fullName>
    </submittedName>
</protein>
<evidence type="ECO:0000313" key="2">
    <source>
        <dbReference type="EMBL" id="GAP15935.1"/>
    </source>
</evidence>
<keyword evidence="1" id="KW-0472">Membrane</keyword>
<feature type="transmembrane region" description="Helical" evidence="1">
    <location>
        <begin position="160"/>
        <end position="185"/>
    </location>
</feature>
<feature type="transmembrane region" description="Helical" evidence="1">
    <location>
        <begin position="12"/>
        <end position="39"/>
    </location>
</feature>
<organism evidence="2">
    <name type="scientific">Longilinea arvoryzae</name>
    <dbReference type="NCBI Taxonomy" id="360412"/>
    <lineage>
        <taxon>Bacteria</taxon>
        <taxon>Bacillati</taxon>
        <taxon>Chloroflexota</taxon>
        <taxon>Anaerolineae</taxon>
        <taxon>Anaerolineales</taxon>
        <taxon>Anaerolineaceae</taxon>
        <taxon>Longilinea</taxon>
    </lineage>
</organism>
<sequence>MDKTENSPRFRLLVFFIVGLVVLIIFAAISESGLIGYWVPLGRPTERVSGLVTFIGGDLSPHLLVSGMDGRQFMCVSPEGGCHSWEPRTEEMRVTREVGKYSCDLLHPRFTLFRRPFDKVADCLEILYRAGGYGSSRYLLVLDGQGDLWAGIFDEDPEEILLSFFLFSPIALLGSFFTALVWNFLSSRHPPGAQETRAAQRRAFRGWLWRTLRIAARVGSIPCFLYAYYALIHVGNLLEDPGTLLYSSIAVCMLIAWRMPLAGGISGMVCFLFLALRVGFDNMVGDFFSALISIWYMTVLLSFIGSSIVRTRNPEEIETPTR</sequence>